<keyword evidence="2" id="KW-1133">Transmembrane helix</keyword>
<dbReference type="Proteomes" id="UP000245634">
    <property type="component" value="Unassembled WGS sequence"/>
</dbReference>
<feature type="region of interest" description="Disordered" evidence="1">
    <location>
        <begin position="1"/>
        <end position="27"/>
    </location>
</feature>
<evidence type="ECO:0000313" key="3">
    <source>
        <dbReference type="EMBL" id="PWK12870.1"/>
    </source>
</evidence>
<reference evidence="3 4" key="1">
    <citation type="submission" date="2018-05" db="EMBL/GenBank/DDBJ databases">
        <title>Genomic Encyclopedia of Type Strains, Phase IV (KMG-IV): sequencing the most valuable type-strain genomes for metagenomic binning, comparative biology and taxonomic classification.</title>
        <authorList>
            <person name="Goeker M."/>
        </authorList>
    </citation>
    <scope>NUCLEOTIDE SEQUENCE [LARGE SCALE GENOMIC DNA]</scope>
    <source>
        <strain evidence="3 4">DSM 18773</strain>
    </source>
</reference>
<evidence type="ECO:0000256" key="1">
    <source>
        <dbReference type="SAM" id="MobiDB-lite"/>
    </source>
</evidence>
<protein>
    <submittedName>
        <fullName evidence="3">Uncharacterized protein</fullName>
    </submittedName>
</protein>
<keyword evidence="2" id="KW-0812">Transmembrane</keyword>
<name>A0A316D8Y5_9BACL</name>
<keyword evidence="2" id="KW-0472">Membrane</keyword>
<comment type="caution">
    <text evidence="3">The sequence shown here is derived from an EMBL/GenBank/DDBJ whole genome shotgun (WGS) entry which is preliminary data.</text>
</comment>
<accession>A0A316D8Y5</accession>
<evidence type="ECO:0000313" key="4">
    <source>
        <dbReference type="Proteomes" id="UP000245634"/>
    </source>
</evidence>
<organism evidence="3 4">
    <name type="scientific">Tumebacillus permanentifrigoris</name>
    <dbReference type="NCBI Taxonomy" id="378543"/>
    <lineage>
        <taxon>Bacteria</taxon>
        <taxon>Bacillati</taxon>
        <taxon>Bacillota</taxon>
        <taxon>Bacilli</taxon>
        <taxon>Bacillales</taxon>
        <taxon>Alicyclobacillaceae</taxon>
        <taxon>Tumebacillus</taxon>
    </lineage>
</organism>
<dbReference type="Pfam" id="PF18910">
    <property type="entry name" value="DUF5665"/>
    <property type="match status" value="1"/>
</dbReference>
<dbReference type="EMBL" id="QGGL01000009">
    <property type="protein sequence ID" value="PWK12870.1"/>
    <property type="molecule type" value="Genomic_DNA"/>
</dbReference>
<gene>
    <name evidence="3" type="ORF">C7459_109232</name>
</gene>
<dbReference type="RefSeq" id="WP_245884508.1">
    <property type="nucleotide sequence ID" value="NZ_QGGL01000009.1"/>
</dbReference>
<dbReference type="AlphaFoldDB" id="A0A316D8Y5"/>
<dbReference type="InterPro" id="IPR043723">
    <property type="entry name" value="DUF5665"/>
</dbReference>
<proteinExistence type="predicted"/>
<sequence>MRKHEDEKQGDRKPGRPTERVRDDHATLPDETRFLSSQIQRLAVQMERANFAEYVQLMQRPRRLIFLNFVSGMSRGVGIALGFTIVAAVILYVLQKVAVLNLPIIGDFIADIVRIVDAQLHTSSY</sequence>
<evidence type="ECO:0000256" key="2">
    <source>
        <dbReference type="SAM" id="Phobius"/>
    </source>
</evidence>
<keyword evidence="4" id="KW-1185">Reference proteome</keyword>
<feature type="transmembrane region" description="Helical" evidence="2">
    <location>
        <begin position="65"/>
        <end position="94"/>
    </location>
</feature>